<keyword evidence="2" id="KW-0808">Transferase</keyword>
<comment type="caution">
    <text evidence="5">The sequence shown here is derived from an EMBL/GenBank/DDBJ whole genome shotgun (WGS) entry which is preliminary data.</text>
</comment>
<evidence type="ECO:0000256" key="2">
    <source>
        <dbReference type="ARBA" id="ARBA00022679"/>
    </source>
</evidence>
<reference evidence="5 6" key="1">
    <citation type="submission" date="2023-03" db="EMBL/GenBank/DDBJ databases">
        <title>Genome insight into feeding habits of ladybird beetles.</title>
        <authorList>
            <person name="Li H.-S."/>
            <person name="Huang Y.-H."/>
            <person name="Pang H."/>
        </authorList>
    </citation>
    <scope>NUCLEOTIDE SEQUENCE [LARGE SCALE GENOMIC DNA]</scope>
    <source>
        <strain evidence="5">SYSU_2023b</strain>
        <tissue evidence="5">Whole body</tissue>
    </source>
</reference>
<dbReference type="GO" id="GO:0005737">
    <property type="term" value="C:cytoplasm"/>
    <property type="evidence" value="ECO:0007669"/>
    <property type="project" value="TreeGrafter"/>
</dbReference>
<dbReference type="GO" id="GO:0008757">
    <property type="term" value="F:S-adenosylmethionine-dependent methyltransferase activity"/>
    <property type="evidence" value="ECO:0007669"/>
    <property type="project" value="UniProtKB-ARBA"/>
</dbReference>
<protein>
    <recommendedName>
        <fullName evidence="4">SET domain-containing protein</fullName>
    </recommendedName>
</protein>
<organism evidence="5 6">
    <name type="scientific">Henosepilachna vigintioctopunctata</name>
    <dbReference type="NCBI Taxonomy" id="420089"/>
    <lineage>
        <taxon>Eukaryota</taxon>
        <taxon>Metazoa</taxon>
        <taxon>Ecdysozoa</taxon>
        <taxon>Arthropoda</taxon>
        <taxon>Hexapoda</taxon>
        <taxon>Insecta</taxon>
        <taxon>Pterygota</taxon>
        <taxon>Neoptera</taxon>
        <taxon>Endopterygota</taxon>
        <taxon>Coleoptera</taxon>
        <taxon>Polyphaga</taxon>
        <taxon>Cucujiformia</taxon>
        <taxon>Coccinelloidea</taxon>
        <taxon>Coccinellidae</taxon>
        <taxon>Epilachninae</taxon>
        <taxon>Epilachnini</taxon>
        <taxon>Henosepilachna</taxon>
    </lineage>
</organism>
<dbReference type="GO" id="GO:0008170">
    <property type="term" value="F:N-methyltransferase activity"/>
    <property type="evidence" value="ECO:0007669"/>
    <property type="project" value="UniProtKB-ARBA"/>
</dbReference>
<dbReference type="AlphaFoldDB" id="A0AAW1VBP0"/>
<evidence type="ECO:0000313" key="5">
    <source>
        <dbReference type="EMBL" id="KAK9889712.1"/>
    </source>
</evidence>
<keyword evidence="6" id="KW-1185">Reference proteome</keyword>
<dbReference type="InterPro" id="IPR052097">
    <property type="entry name" value="SET-MYND_domain_protein"/>
</dbReference>
<dbReference type="Gene3D" id="2.170.270.10">
    <property type="entry name" value="SET domain"/>
    <property type="match status" value="1"/>
</dbReference>
<proteinExistence type="predicted"/>
<dbReference type="Gene3D" id="6.10.140.2220">
    <property type="match status" value="1"/>
</dbReference>
<keyword evidence="3" id="KW-0949">S-adenosyl-L-methionine</keyword>
<dbReference type="InterPro" id="IPR001214">
    <property type="entry name" value="SET_dom"/>
</dbReference>
<gene>
    <name evidence="5" type="ORF">WA026_007094</name>
</gene>
<evidence type="ECO:0000313" key="6">
    <source>
        <dbReference type="Proteomes" id="UP001431783"/>
    </source>
</evidence>
<dbReference type="GO" id="GO:0042826">
    <property type="term" value="F:histone deacetylase binding"/>
    <property type="evidence" value="ECO:0007669"/>
    <property type="project" value="TreeGrafter"/>
</dbReference>
<evidence type="ECO:0000256" key="3">
    <source>
        <dbReference type="ARBA" id="ARBA00022691"/>
    </source>
</evidence>
<dbReference type="PANTHER" id="PTHR46165:SF6">
    <property type="entry name" value="SET AND MYND DOMAIN-CONTAINING PROTEIN 4-LIKE PROTEIN"/>
    <property type="match status" value="1"/>
</dbReference>
<dbReference type="EMBL" id="JARQZJ010000123">
    <property type="protein sequence ID" value="KAK9889712.1"/>
    <property type="molecule type" value="Genomic_DNA"/>
</dbReference>
<dbReference type="CDD" id="cd10536">
    <property type="entry name" value="SET_SMYD4"/>
    <property type="match status" value="1"/>
</dbReference>
<dbReference type="SUPFAM" id="SSF144232">
    <property type="entry name" value="HIT/MYND zinc finger-like"/>
    <property type="match status" value="1"/>
</dbReference>
<dbReference type="InterPro" id="IPR046341">
    <property type="entry name" value="SET_dom_sf"/>
</dbReference>
<keyword evidence="1" id="KW-0489">Methyltransferase</keyword>
<dbReference type="GO" id="GO:0032259">
    <property type="term" value="P:methylation"/>
    <property type="evidence" value="ECO:0007669"/>
    <property type="project" value="UniProtKB-KW"/>
</dbReference>
<dbReference type="Gene3D" id="1.10.220.160">
    <property type="match status" value="1"/>
</dbReference>
<dbReference type="PROSITE" id="PS50280">
    <property type="entry name" value="SET"/>
    <property type="match status" value="1"/>
</dbReference>
<dbReference type="PANTHER" id="PTHR46165">
    <property type="entry name" value="SET AND MYND DOMAIN-CONTAINING PROTEIN 4"/>
    <property type="match status" value="1"/>
</dbReference>
<accession>A0AAW1VBP0</accession>
<dbReference type="GO" id="GO:0008276">
    <property type="term" value="F:protein methyltransferase activity"/>
    <property type="evidence" value="ECO:0007669"/>
    <property type="project" value="UniProtKB-ARBA"/>
</dbReference>
<dbReference type="Proteomes" id="UP001431783">
    <property type="component" value="Unassembled WGS sequence"/>
</dbReference>
<name>A0AAW1VBP0_9CUCU</name>
<feature type="domain" description="SET" evidence="4">
    <location>
        <begin position="192"/>
        <end position="453"/>
    </location>
</feature>
<dbReference type="InterPro" id="IPR044421">
    <property type="entry name" value="SMYD4_SET"/>
</dbReference>
<dbReference type="GO" id="GO:0005634">
    <property type="term" value="C:nucleus"/>
    <property type="evidence" value="ECO:0007669"/>
    <property type="project" value="TreeGrafter"/>
</dbReference>
<dbReference type="Pfam" id="PF00856">
    <property type="entry name" value="SET"/>
    <property type="match status" value="1"/>
</dbReference>
<evidence type="ECO:0000256" key="1">
    <source>
        <dbReference type="ARBA" id="ARBA00022603"/>
    </source>
</evidence>
<dbReference type="SUPFAM" id="SSF82199">
    <property type="entry name" value="SET domain"/>
    <property type="match status" value="1"/>
</dbReference>
<sequence>MPPKNKEKNQKPPNNNDLVIRFVKKLNQEKILKKTLSEFGEKETLCEKIDFVLDYLEKFNLLPTFIEDKKSNERAARLRKRTNKKLSTNFVEALESYCNTIALAEPGTLTLGLAFAKRSEALEKLKRDQDALDDIENALQYTDVGEMRDPLVDRKEKILKLLEVRDGPKAYHKPIPVIEEKKRNLQIECATNSVKIVSNSMYGRCVVATKDIEMGELIAVEKATYSILNELKWCHCHHCLELNYCMLPCDKCTLALFCSNQCKEDAKKYHDYECPILATLHSLNIANRLLPLRIAILLKDEYHQLKEKLMKKEPVYRSNRYKEIHFLVTHLEIRSTSNLLEKAATSAILFHVLKENTDFFKDADGAYINSFKETLMHTALIMSINFHQIRELSTEKGDKGYSFGTIGAGAFNFMSLINHSCAPNCCRFNYGNTNVLKAILSIKKGEQLFESYRVNYTIFERTERQEVLKKEYFFDCKCPACTRKWPKVDNMPRFNLTPDYRLTEKVINEALEKILSESTSGAKIFESNIPCHDFFHFQQLIIECNSLMGNVRRPVNLDEFYK</sequence>
<evidence type="ECO:0000259" key="4">
    <source>
        <dbReference type="PROSITE" id="PS50280"/>
    </source>
</evidence>